<evidence type="ECO:0008006" key="3">
    <source>
        <dbReference type="Google" id="ProtNLM"/>
    </source>
</evidence>
<organism evidence="1 2">
    <name type="scientific">Crepidotus variabilis</name>
    <dbReference type="NCBI Taxonomy" id="179855"/>
    <lineage>
        <taxon>Eukaryota</taxon>
        <taxon>Fungi</taxon>
        <taxon>Dikarya</taxon>
        <taxon>Basidiomycota</taxon>
        <taxon>Agaricomycotina</taxon>
        <taxon>Agaricomycetes</taxon>
        <taxon>Agaricomycetidae</taxon>
        <taxon>Agaricales</taxon>
        <taxon>Agaricineae</taxon>
        <taxon>Crepidotaceae</taxon>
        <taxon>Crepidotus</taxon>
    </lineage>
</organism>
<protein>
    <recommendedName>
        <fullName evidence="3">F-box domain-containing protein</fullName>
    </recommendedName>
</protein>
<keyword evidence="2" id="KW-1185">Reference proteome</keyword>
<accession>A0A9P6EJ55</accession>
<dbReference type="EMBL" id="MU157839">
    <property type="protein sequence ID" value="KAF9530651.1"/>
    <property type="molecule type" value="Genomic_DNA"/>
</dbReference>
<dbReference type="Gene3D" id="1.20.1280.50">
    <property type="match status" value="1"/>
</dbReference>
<dbReference type="OrthoDB" id="2269034at2759"/>
<evidence type="ECO:0000313" key="1">
    <source>
        <dbReference type="EMBL" id="KAF9530651.1"/>
    </source>
</evidence>
<gene>
    <name evidence="1" type="ORF">CPB83DRAFT_834290</name>
</gene>
<evidence type="ECO:0000313" key="2">
    <source>
        <dbReference type="Proteomes" id="UP000807306"/>
    </source>
</evidence>
<reference evidence="1" key="1">
    <citation type="submission" date="2020-11" db="EMBL/GenBank/DDBJ databases">
        <authorList>
            <consortium name="DOE Joint Genome Institute"/>
            <person name="Ahrendt S."/>
            <person name="Riley R."/>
            <person name="Andreopoulos W."/>
            <person name="Labutti K."/>
            <person name="Pangilinan J."/>
            <person name="Ruiz-Duenas F.J."/>
            <person name="Barrasa J.M."/>
            <person name="Sanchez-Garcia M."/>
            <person name="Camarero S."/>
            <person name="Miyauchi S."/>
            <person name="Serrano A."/>
            <person name="Linde D."/>
            <person name="Babiker R."/>
            <person name="Drula E."/>
            <person name="Ayuso-Fernandez I."/>
            <person name="Pacheco R."/>
            <person name="Padilla G."/>
            <person name="Ferreira P."/>
            <person name="Barriuso J."/>
            <person name="Kellner H."/>
            <person name="Castanera R."/>
            <person name="Alfaro M."/>
            <person name="Ramirez L."/>
            <person name="Pisabarro A.G."/>
            <person name="Kuo A."/>
            <person name="Tritt A."/>
            <person name="Lipzen A."/>
            <person name="He G."/>
            <person name="Yan M."/>
            <person name="Ng V."/>
            <person name="Cullen D."/>
            <person name="Martin F."/>
            <person name="Rosso M.-N."/>
            <person name="Henrissat B."/>
            <person name="Hibbett D."/>
            <person name="Martinez A.T."/>
            <person name="Grigoriev I.V."/>
        </authorList>
    </citation>
    <scope>NUCLEOTIDE SEQUENCE</scope>
    <source>
        <strain evidence="1">CBS 506.95</strain>
    </source>
</reference>
<sequence length="464" mass="53712">MTEESVPPIGAELTIQQLFQALRWKFKMHENELKYNSSESERIIKPTVYEGMSPKLKESISVIKDAHRFIAELAAFQNNFASINRLPMEVMAKILGHVQEDSTAQLSEFPLDRGARPVQLLSWLKTFTAVCQYWRRITLSNPSFWNTILVNSFIPTNLFFARSSSSPLQIVVTSLPSEQQHKSTIVRFVSLFKSNVERLERLTIIDSSAFKNHSFRYLLRLPFPNVHTFELDCGGDYDYVDPLLPEIYAPKLERLALYHCNELWSTLSLLATSRLTELSLFYCDRIMVRRYSNGIVTSSQTDFSSSYWHHLRSRLLLSFQIGATPPGRCQMERQGWGHTLLARRNWSTHFSSVEHLHIEPDRGNETIQDLLRDLERLQNPMYPNLVNLNIWLRHYRSIESFLNGREKLGSNEALFNLTDIVDETGYATRIRENGSTYAIQLHLDDDGPALFSWDWMLAQSVPVE</sequence>
<dbReference type="Proteomes" id="UP000807306">
    <property type="component" value="Unassembled WGS sequence"/>
</dbReference>
<proteinExistence type="predicted"/>
<name>A0A9P6EJ55_9AGAR</name>
<dbReference type="AlphaFoldDB" id="A0A9P6EJ55"/>
<comment type="caution">
    <text evidence="1">The sequence shown here is derived from an EMBL/GenBank/DDBJ whole genome shotgun (WGS) entry which is preliminary data.</text>
</comment>